<feature type="domain" description="Bacterial bifunctional deaminase-reductase C-terminal" evidence="1">
    <location>
        <begin position="3"/>
        <end position="173"/>
    </location>
</feature>
<name>A0ABP8Z0T4_9MICO</name>
<sequence>MRKYIVSVIATVDGFFEGPGKDVMAMPFDDGFSRYNAELLRDAAAVVHGSRWFDGGAYWTRVQGDESEPAIEREIARLNVDLERLVISDSLRPDPAWPWAARTRIVPVAQGPEEVARLKQGDGGTIVSFGSATTWNALLAAGLVDELHVMIGPALLGDGTKLWSGPRRPLRLLDVRRLEDSQLVRLRYDASGA</sequence>
<dbReference type="InterPro" id="IPR002734">
    <property type="entry name" value="RibDG_C"/>
</dbReference>
<dbReference type="EMBL" id="BAABLP010000002">
    <property type="protein sequence ID" value="GAA4742006.1"/>
    <property type="molecule type" value="Genomic_DNA"/>
</dbReference>
<dbReference type="PANTHER" id="PTHR38011:SF11">
    <property type="entry name" value="2,5-DIAMINO-6-RIBOSYLAMINO-4(3H)-PYRIMIDINONE 5'-PHOSPHATE REDUCTASE"/>
    <property type="match status" value="1"/>
</dbReference>
<reference evidence="3" key="1">
    <citation type="journal article" date="2019" name="Int. J. Syst. Evol. Microbiol.">
        <title>The Global Catalogue of Microorganisms (GCM) 10K type strain sequencing project: providing services to taxonomists for standard genome sequencing and annotation.</title>
        <authorList>
            <consortium name="The Broad Institute Genomics Platform"/>
            <consortium name="The Broad Institute Genome Sequencing Center for Infectious Disease"/>
            <person name="Wu L."/>
            <person name="Ma J."/>
        </authorList>
    </citation>
    <scope>NUCLEOTIDE SEQUENCE [LARGE SCALE GENOMIC DNA]</scope>
    <source>
        <strain evidence="3">JCM 19015</strain>
    </source>
</reference>
<comment type="caution">
    <text evidence="2">The sequence shown here is derived from an EMBL/GenBank/DDBJ whole genome shotgun (WGS) entry which is preliminary data.</text>
</comment>
<organism evidence="2 3">
    <name type="scientific">Amnibacterium soli</name>
    <dbReference type="NCBI Taxonomy" id="1282736"/>
    <lineage>
        <taxon>Bacteria</taxon>
        <taxon>Bacillati</taxon>
        <taxon>Actinomycetota</taxon>
        <taxon>Actinomycetes</taxon>
        <taxon>Micrococcales</taxon>
        <taxon>Microbacteriaceae</taxon>
        <taxon>Amnibacterium</taxon>
    </lineage>
</organism>
<dbReference type="PANTHER" id="PTHR38011">
    <property type="entry name" value="DIHYDROFOLATE REDUCTASE FAMILY PROTEIN (AFU_ORTHOLOGUE AFUA_8G06820)"/>
    <property type="match status" value="1"/>
</dbReference>
<dbReference type="SUPFAM" id="SSF53597">
    <property type="entry name" value="Dihydrofolate reductase-like"/>
    <property type="match status" value="1"/>
</dbReference>
<evidence type="ECO:0000259" key="1">
    <source>
        <dbReference type="Pfam" id="PF01872"/>
    </source>
</evidence>
<gene>
    <name evidence="2" type="ORF">GCM10025783_11650</name>
</gene>
<dbReference type="Gene3D" id="3.40.430.10">
    <property type="entry name" value="Dihydrofolate Reductase, subunit A"/>
    <property type="match status" value="1"/>
</dbReference>
<evidence type="ECO:0000313" key="2">
    <source>
        <dbReference type="EMBL" id="GAA4742006.1"/>
    </source>
</evidence>
<evidence type="ECO:0000313" key="3">
    <source>
        <dbReference type="Proteomes" id="UP001500121"/>
    </source>
</evidence>
<proteinExistence type="predicted"/>
<dbReference type="InterPro" id="IPR050765">
    <property type="entry name" value="Riboflavin_Biosynth_HTPR"/>
</dbReference>
<dbReference type="RefSeq" id="WP_345480084.1">
    <property type="nucleotide sequence ID" value="NZ_BAABLP010000002.1"/>
</dbReference>
<protein>
    <submittedName>
        <fullName evidence="2">Dihydrofolate reductase family protein</fullName>
    </submittedName>
</protein>
<dbReference type="InterPro" id="IPR024072">
    <property type="entry name" value="DHFR-like_dom_sf"/>
</dbReference>
<dbReference type="Proteomes" id="UP001500121">
    <property type="component" value="Unassembled WGS sequence"/>
</dbReference>
<dbReference type="Pfam" id="PF01872">
    <property type="entry name" value="RibD_C"/>
    <property type="match status" value="1"/>
</dbReference>
<accession>A0ABP8Z0T4</accession>
<keyword evidence="3" id="KW-1185">Reference proteome</keyword>